<keyword evidence="1" id="KW-0812">Transmembrane</keyword>
<name>A0ABS9ZZM5_9SPHI</name>
<dbReference type="Proteomes" id="UP001165460">
    <property type="component" value="Unassembled WGS sequence"/>
</dbReference>
<evidence type="ECO:0000256" key="1">
    <source>
        <dbReference type="SAM" id="Phobius"/>
    </source>
</evidence>
<reference evidence="2" key="1">
    <citation type="submission" date="2022-03" db="EMBL/GenBank/DDBJ databases">
        <authorList>
            <person name="Woo C.Y."/>
        </authorList>
    </citation>
    <scope>NUCLEOTIDE SEQUENCE</scope>
    <source>
        <strain evidence="2">CYS-01</strain>
    </source>
</reference>
<protein>
    <recommendedName>
        <fullName evidence="4">DUF2892 domain-containing protein</fullName>
    </recommendedName>
</protein>
<proteinExistence type="predicted"/>
<gene>
    <name evidence="2" type="ORF">MMF97_13635</name>
</gene>
<keyword evidence="1" id="KW-1133">Transmembrane helix</keyword>
<organism evidence="2 3">
    <name type="scientific">Pedobacter montanisoli</name>
    <dbReference type="NCBI Taxonomy" id="2923277"/>
    <lineage>
        <taxon>Bacteria</taxon>
        <taxon>Pseudomonadati</taxon>
        <taxon>Bacteroidota</taxon>
        <taxon>Sphingobacteriia</taxon>
        <taxon>Sphingobacteriales</taxon>
        <taxon>Sphingobacteriaceae</taxon>
        <taxon>Pedobacter</taxon>
    </lineage>
</organism>
<evidence type="ECO:0000313" key="2">
    <source>
        <dbReference type="EMBL" id="MCJ0743757.1"/>
    </source>
</evidence>
<feature type="transmembrane region" description="Helical" evidence="1">
    <location>
        <begin position="34"/>
        <end position="59"/>
    </location>
</feature>
<dbReference type="RefSeq" id="WP_243363055.1">
    <property type="nucleotide sequence ID" value="NZ_JALGBH010000002.1"/>
</dbReference>
<evidence type="ECO:0008006" key="4">
    <source>
        <dbReference type="Google" id="ProtNLM"/>
    </source>
</evidence>
<sequence length="66" mass="7432">MKNYLANWNMIRLIRLAMGIIITVNGALTHEWMILILGGLFTLMAILNINTCATGSCTVPRTKRRI</sequence>
<dbReference type="EMBL" id="JALGBH010000002">
    <property type="protein sequence ID" value="MCJ0743757.1"/>
    <property type="molecule type" value="Genomic_DNA"/>
</dbReference>
<keyword evidence="3" id="KW-1185">Reference proteome</keyword>
<comment type="caution">
    <text evidence="2">The sequence shown here is derived from an EMBL/GenBank/DDBJ whole genome shotgun (WGS) entry which is preliminary data.</text>
</comment>
<feature type="transmembrane region" description="Helical" evidence="1">
    <location>
        <begin position="12"/>
        <end position="28"/>
    </location>
</feature>
<accession>A0ABS9ZZM5</accession>
<keyword evidence="1" id="KW-0472">Membrane</keyword>
<evidence type="ECO:0000313" key="3">
    <source>
        <dbReference type="Proteomes" id="UP001165460"/>
    </source>
</evidence>